<dbReference type="KEGG" id="sphl:LPB140_05265"/>
<dbReference type="EMBL" id="CP018154">
    <property type="protein sequence ID" value="APG63602.1"/>
    <property type="molecule type" value="Genomic_DNA"/>
</dbReference>
<evidence type="ECO:0000259" key="2">
    <source>
        <dbReference type="Pfam" id="PF00080"/>
    </source>
</evidence>
<keyword evidence="4" id="KW-1185">Reference proteome</keyword>
<evidence type="ECO:0000313" key="4">
    <source>
        <dbReference type="Proteomes" id="UP000242561"/>
    </source>
</evidence>
<organism evidence="3 4">
    <name type="scientific">Sphingorhabdus lutea</name>
    <dbReference type="NCBI Taxonomy" id="1913578"/>
    <lineage>
        <taxon>Bacteria</taxon>
        <taxon>Pseudomonadati</taxon>
        <taxon>Pseudomonadota</taxon>
        <taxon>Alphaproteobacteria</taxon>
        <taxon>Sphingomonadales</taxon>
        <taxon>Sphingomonadaceae</taxon>
        <taxon>Sphingorhabdus</taxon>
    </lineage>
</organism>
<reference evidence="3 4" key="1">
    <citation type="submission" date="2016-11" db="EMBL/GenBank/DDBJ databases">
        <title>Sphingorhabdus sp. LPB0140, isolated from marine environment.</title>
        <authorList>
            <person name="Kim E."/>
            <person name="Yi H."/>
        </authorList>
    </citation>
    <scope>NUCLEOTIDE SEQUENCE [LARGE SCALE GENOMIC DNA]</scope>
    <source>
        <strain evidence="3 4">LPB0140</strain>
    </source>
</reference>
<dbReference type="CDD" id="cd00305">
    <property type="entry name" value="Cu-Zn_Superoxide_Dismutase"/>
    <property type="match status" value="1"/>
</dbReference>
<dbReference type="Gene3D" id="2.60.40.200">
    <property type="entry name" value="Superoxide dismutase, copper/zinc binding domain"/>
    <property type="match status" value="1"/>
</dbReference>
<accession>A0A1L3JEP3</accession>
<dbReference type="STRING" id="1913578.LPB140_05265"/>
<dbReference type="Pfam" id="PF00080">
    <property type="entry name" value="Sod_Cu"/>
    <property type="match status" value="1"/>
</dbReference>
<dbReference type="AlphaFoldDB" id="A0A1L3JEP3"/>
<dbReference type="Proteomes" id="UP000242561">
    <property type="component" value="Chromosome"/>
</dbReference>
<dbReference type="SUPFAM" id="SSF49329">
    <property type="entry name" value="Cu,Zn superoxide dismutase-like"/>
    <property type="match status" value="1"/>
</dbReference>
<proteinExistence type="inferred from homology"/>
<evidence type="ECO:0000313" key="3">
    <source>
        <dbReference type="EMBL" id="APG63602.1"/>
    </source>
</evidence>
<dbReference type="GO" id="GO:0005507">
    <property type="term" value="F:copper ion binding"/>
    <property type="evidence" value="ECO:0007669"/>
    <property type="project" value="InterPro"/>
</dbReference>
<dbReference type="GO" id="GO:0006801">
    <property type="term" value="P:superoxide metabolic process"/>
    <property type="evidence" value="ECO:0007669"/>
    <property type="project" value="InterPro"/>
</dbReference>
<comment type="similarity">
    <text evidence="1">Belongs to the Cu-Zn superoxide dismutase family.</text>
</comment>
<dbReference type="InterPro" id="IPR024134">
    <property type="entry name" value="SOD_Cu/Zn_/chaperone"/>
</dbReference>
<protein>
    <recommendedName>
        <fullName evidence="2">Superoxide dismutase copper/zinc binding domain-containing protein</fullName>
    </recommendedName>
</protein>
<gene>
    <name evidence="3" type="ORF">LPB140_05265</name>
</gene>
<dbReference type="PANTHER" id="PTHR10003">
    <property type="entry name" value="SUPEROXIDE DISMUTASE CU-ZN -RELATED"/>
    <property type="match status" value="1"/>
</dbReference>
<feature type="domain" description="Superoxide dismutase copper/zinc binding" evidence="2">
    <location>
        <begin position="47"/>
        <end position="176"/>
    </location>
</feature>
<evidence type="ECO:0000256" key="1">
    <source>
        <dbReference type="ARBA" id="ARBA00010457"/>
    </source>
</evidence>
<sequence>MLMLSSCAVMDKPVSGQNNGESIAAKVKEQSAQYFAQAILYDGKNNVAGKALFSQNAGKVIMHIDVILSEEGLRGMHLHEKGVCEGPDFTSAGGHWNPAGRGHGTENPMGPHHGDLPNIMTLKMGKTKKTIILDKAEKIEDFYDADGTSIVIHAGPDDMKTDPSGNSGPRIICGVIRPI</sequence>
<name>A0A1L3JEP3_9SPHN</name>
<dbReference type="InterPro" id="IPR036423">
    <property type="entry name" value="SOD-like_Cu/Zn_dom_sf"/>
</dbReference>
<dbReference type="InterPro" id="IPR001424">
    <property type="entry name" value="SOD_Cu_Zn_dom"/>
</dbReference>